<gene>
    <name evidence="1" type="ORF">S12H4_33879</name>
</gene>
<dbReference type="AlphaFoldDB" id="X1UCZ1"/>
<proteinExistence type="predicted"/>
<accession>X1UCZ1</accession>
<protein>
    <recommendedName>
        <fullName evidence="2">HTH cro/C1-type domain-containing protein</fullName>
    </recommendedName>
</protein>
<name>X1UCZ1_9ZZZZ</name>
<organism evidence="1">
    <name type="scientific">marine sediment metagenome</name>
    <dbReference type="NCBI Taxonomy" id="412755"/>
    <lineage>
        <taxon>unclassified sequences</taxon>
        <taxon>metagenomes</taxon>
        <taxon>ecological metagenomes</taxon>
    </lineage>
</organism>
<feature type="non-terminal residue" evidence="1">
    <location>
        <position position="47"/>
    </location>
</feature>
<evidence type="ECO:0008006" key="2">
    <source>
        <dbReference type="Google" id="ProtNLM"/>
    </source>
</evidence>
<sequence length="47" mass="5374">MSEDTIRRLFLATIASQEIPKKKLARQCKISRAYLSLMLHGDRSIPS</sequence>
<dbReference type="EMBL" id="BARW01020009">
    <property type="protein sequence ID" value="GAJ01432.1"/>
    <property type="molecule type" value="Genomic_DNA"/>
</dbReference>
<evidence type="ECO:0000313" key="1">
    <source>
        <dbReference type="EMBL" id="GAJ01432.1"/>
    </source>
</evidence>
<comment type="caution">
    <text evidence="1">The sequence shown here is derived from an EMBL/GenBank/DDBJ whole genome shotgun (WGS) entry which is preliminary data.</text>
</comment>
<reference evidence="1" key="1">
    <citation type="journal article" date="2014" name="Front. Microbiol.">
        <title>High frequency of phylogenetically diverse reductive dehalogenase-homologous genes in deep subseafloor sedimentary metagenomes.</title>
        <authorList>
            <person name="Kawai M."/>
            <person name="Futagami T."/>
            <person name="Toyoda A."/>
            <person name="Takaki Y."/>
            <person name="Nishi S."/>
            <person name="Hori S."/>
            <person name="Arai W."/>
            <person name="Tsubouchi T."/>
            <person name="Morono Y."/>
            <person name="Uchiyama I."/>
            <person name="Ito T."/>
            <person name="Fujiyama A."/>
            <person name="Inagaki F."/>
            <person name="Takami H."/>
        </authorList>
    </citation>
    <scope>NUCLEOTIDE SEQUENCE</scope>
    <source>
        <strain evidence="1">Expedition CK06-06</strain>
    </source>
</reference>